<sequence>MTMDEPTDPGSDPVREFRVERDDRPPVAVLTVYGEVDMVTAPLLTAAVEEALAAAPPVLVVDLAAVEFLASAGLTALVTMTQDRASRASLRIVASGRATVRPIQLTGLERSLPLYPTVEAALAGS</sequence>
<dbReference type="CDD" id="cd07043">
    <property type="entry name" value="STAS_anti-anti-sigma_factors"/>
    <property type="match status" value="1"/>
</dbReference>
<reference evidence="6" key="1">
    <citation type="journal article" date="2019" name="Int. J. Syst. Evol. Microbiol.">
        <title>The Global Catalogue of Microorganisms (GCM) 10K type strain sequencing project: providing services to taxonomists for standard genome sequencing and annotation.</title>
        <authorList>
            <consortium name="The Broad Institute Genomics Platform"/>
            <consortium name="The Broad Institute Genome Sequencing Center for Infectious Disease"/>
            <person name="Wu L."/>
            <person name="Ma J."/>
        </authorList>
    </citation>
    <scope>NUCLEOTIDE SEQUENCE [LARGE SCALE GENOMIC DNA]</scope>
    <source>
        <strain evidence="6">CGMCC 4.7638</strain>
    </source>
</reference>
<comment type="similarity">
    <text evidence="1 2">Belongs to the anti-sigma-factor antagonist family.</text>
</comment>
<dbReference type="PANTHER" id="PTHR33495">
    <property type="entry name" value="ANTI-SIGMA FACTOR ANTAGONIST TM_1081-RELATED-RELATED"/>
    <property type="match status" value="1"/>
</dbReference>
<dbReference type="EMBL" id="JBHUKQ010000010">
    <property type="protein sequence ID" value="MFD2481766.1"/>
    <property type="molecule type" value="Genomic_DNA"/>
</dbReference>
<organism evidence="5 6">
    <name type="scientific">Amycolatopsis albidoflavus</name>
    <dbReference type="NCBI Taxonomy" id="102226"/>
    <lineage>
        <taxon>Bacteria</taxon>
        <taxon>Bacillati</taxon>
        <taxon>Actinomycetota</taxon>
        <taxon>Actinomycetes</taxon>
        <taxon>Pseudonocardiales</taxon>
        <taxon>Pseudonocardiaceae</taxon>
        <taxon>Amycolatopsis</taxon>
    </lineage>
</organism>
<dbReference type="RefSeq" id="WP_344272899.1">
    <property type="nucleotide sequence ID" value="NZ_BAAAHV010000011.1"/>
</dbReference>
<comment type="caution">
    <text evidence="5">The sequence shown here is derived from an EMBL/GenBank/DDBJ whole genome shotgun (WGS) entry which is preliminary data.</text>
</comment>
<dbReference type="NCBIfam" id="TIGR00377">
    <property type="entry name" value="ant_ant_sig"/>
    <property type="match status" value="1"/>
</dbReference>
<evidence type="ECO:0000256" key="1">
    <source>
        <dbReference type="ARBA" id="ARBA00009013"/>
    </source>
</evidence>
<proteinExistence type="inferred from homology"/>
<keyword evidence="6" id="KW-1185">Reference proteome</keyword>
<protein>
    <recommendedName>
        <fullName evidence="2">Anti-sigma factor antagonist</fullName>
    </recommendedName>
</protein>
<gene>
    <name evidence="5" type="ORF">ACFSUT_15890</name>
</gene>
<evidence type="ECO:0000313" key="5">
    <source>
        <dbReference type="EMBL" id="MFD2481766.1"/>
    </source>
</evidence>
<dbReference type="SUPFAM" id="SSF52091">
    <property type="entry name" value="SpoIIaa-like"/>
    <property type="match status" value="1"/>
</dbReference>
<dbReference type="InterPro" id="IPR002645">
    <property type="entry name" value="STAS_dom"/>
</dbReference>
<name>A0ABW5HYJ0_9PSEU</name>
<dbReference type="Proteomes" id="UP001597542">
    <property type="component" value="Unassembled WGS sequence"/>
</dbReference>
<evidence type="ECO:0000259" key="4">
    <source>
        <dbReference type="PROSITE" id="PS50801"/>
    </source>
</evidence>
<evidence type="ECO:0000256" key="2">
    <source>
        <dbReference type="RuleBase" id="RU003749"/>
    </source>
</evidence>
<dbReference type="Pfam" id="PF01740">
    <property type="entry name" value="STAS"/>
    <property type="match status" value="1"/>
</dbReference>
<feature type="region of interest" description="Disordered" evidence="3">
    <location>
        <begin position="1"/>
        <end position="20"/>
    </location>
</feature>
<dbReference type="PANTHER" id="PTHR33495:SF13">
    <property type="entry name" value="ANTI-SIGMA-F FACTOR ANTAGONIST RSFB"/>
    <property type="match status" value="1"/>
</dbReference>
<evidence type="ECO:0000313" key="6">
    <source>
        <dbReference type="Proteomes" id="UP001597542"/>
    </source>
</evidence>
<accession>A0ABW5HYJ0</accession>
<dbReference type="InterPro" id="IPR036513">
    <property type="entry name" value="STAS_dom_sf"/>
</dbReference>
<dbReference type="Gene3D" id="3.30.750.24">
    <property type="entry name" value="STAS domain"/>
    <property type="match status" value="1"/>
</dbReference>
<dbReference type="InterPro" id="IPR003658">
    <property type="entry name" value="Anti-sigma_ant"/>
</dbReference>
<feature type="domain" description="STAS" evidence="4">
    <location>
        <begin position="17"/>
        <end position="125"/>
    </location>
</feature>
<dbReference type="PROSITE" id="PS50801">
    <property type="entry name" value="STAS"/>
    <property type="match status" value="1"/>
</dbReference>
<evidence type="ECO:0000256" key="3">
    <source>
        <dbReference type="SAM" id="MobiDB-lite"/>
    </source>
</evidence>